<evidence type="ECO:0000259" key="2">
    <source>
        <dbReference type="PROSITE" id="PS50943"/>
    </source>
</evidence>
<dbReference type="CDD" id="cd00093">
    <property type="entry name" value="HTH_XRE"/>
    <property type="match status" value="1"/>
</dbReference>
<dbReference type="PROSITE" id="PS50943">
    <property type="entry name" value="HTH_CROC1"/>
    <property type="match status" value="1"/>
</dbReference>
<dbReference type="GO" id="GO:0005829">
    <property type="term" value="C:cytosol"/>
    <property type="evidence" value="ECO:0007669"/>
    <property type="project" value="TreeGrafter"/>
</dbReference>
<proteinExistence type="predicted"/>
<feature type="domain" description="HTH cro/C1-type" evidence="2">
    <location>
        <begin position="11"/>
        <end position="66"/>
    </location>
</feature>
<evidence type="ECO:0000313" key="3">
    <source>
        <dbReference type="EMBL" id="ALS36678.1"/>
    </source>
</evidence>
<dbReference type="GO" id="GO:0003677">
    <property type="term" value="F:DNA binding"/>
    <property type="evidence" value="ECO:0007669"/>
    <property type="project" value="UniProtKB-KW"/>
</dbReference>
<dbReference type="InterPro" id="IPR040799">
    <property type="entry name" value="ComR_TPR"/>
</dbReference>
<dbReference type="InterPro" id="IPR001387">
    <property type="entry name" value="Cro/C1-type_HTH"/>
</dbReference>
<dbReference type="SMART" id="SM00530">
    <property type="entry name" value="HTH_XRE"/>
    <property type="match status" value="1"/>
</dbReference>
<dbReference type="PANTHER" id="PTHR46797">
    <property type="entry name" value="HTH-TYPE TRANSCRIPTIONAL REGULATOR"/>
    <property type="match status" value="1"/>
</dbReference>
<protein>
    <recommendedName>
        <fullName evidence="2">HTH cro/C1-type domain-containing protein</fullName>
    </recommendedName>
</protein>
<dbReference type="Pfam" id="PF01381">
    <property type="entry name" value="HTH_3"/>
    <property type="match status" value="1"/>
</dbReference>
<keyword evidence="1" id="KW-0238">DNA-binding</keyword>
<dbReference type="KEGG" id="erx:ATZ35_05770"/>
<dbReference type="InterPro" id="IPR010982">
    <property type="entry name" value="Lambda_DNA-bd_dom_sf"/>
</dbReference>
<reference evidence="4" key="1">
    <citation type="submission" date="2015-12" db="EMBL/GenBank/DDBJ databases">
        <authorList>
            <person name="Lauer A."/>
            <person name="Humrighouse B."/>
            <person name="Loparev V."/>
            <person name="Shewmaker P.L."/>
            <person name="Whitney A.M."/>
            <person name="McLaughlin R.W."/>
        </authorList>
    </citation>
    <scope>NUCLEOTIDE SEQUENCE [LARGE SCALE GENOMIC DNA]</scope>
    <source>
        <strain evidence="4">LMG 26678</strain>
    </source>
</reference>
<evidence type="ECO:0000256" key="1">
    <source>
        <dbReference type="ARBA" id="ARBA00023125"/>
    </source>
</evidence>
<accession>A0A0U2WN46</accession>
<organism evidence="3 4">
    <name type="scientific">Enterococcus rotai</name>
    <dbReference type="NCBI Taxonomy" id="118060"/>
    <lineage>
        <taxon>Bacteria</taxon>
        <taxon>Bacillati</taxon>
        <taxon>Bacillota</taxon>
        <taxon>Bacilli</taxon>
        <taxon>Lactobacillales</taxon>
        <taxon>Enterococcaceae</taxon>
        <taxon>Enterococcus</taxon>
    </lineage>
</organism>
<dbReference type="Proteomes" id="UP000067523">
    <property type="component" value="Chromosome"/>
</dbReference>
<dbReference type="RefSeq" id="WP_208929898.1">
    <property type="nucleotide sequence ID" value="NZ_CP013655.1"/>
</dbReference>
<name>A0A0U2WN46_9ENTE</name>
<dbReference type="Gene3D" id="1.10.260.40">
    <property type="entry name" value="lambda repressor-like DNA-binding domains"/>
    <property type="match status" value="1"/>
</dbReference>
<dbReference type="PANTHER" id="PTHR46797:SF1">
    <property type="entry name" value="METHYLPHOSPHONATE SYNTHASE"/>
    <property type="match status" value="1"/>
</dbReference>
<dbReference type="EMBL" id="CP013655">
    <property type="protein sequence ID" value="ALS36678.1"/>
    <property type="molecule type" value="Genomic_DNA"/>
</dbReference>
<dbReference type="InterPro" id="IPR050807">
    <property type="entry name" value="TransReg_Diox_bact_type"/>
</dbReference>
<dbReference type="Pfam" id="PF18710">
    <property type="entry name" value="ComR_TPR"/>
    <property type="match status" value="1"/>
</dbReference>
<gene>
    <name evidence="3" type="ORF">ATZ35_05770</name>
</gene>
<dbReference type="GO" id="GO:0003700">
    <property type="term" value="F:DNA-binding transcription factor activity"/>
    <property type="evidence" value="ECO:0007669"/>
    <property type="project" value="TreeGrafter"/>
</dbReference>
<keyword evidence="4" id="KW-1185">Reference proteome</keyword>
<dbReference type="SUPFAM" id="SSF47413">
    <property type="entry name" value="lambda repressor-like DNA-binding domains"/>
    <property type="match status" value="1"/>
</dbReference>
<sequence length="298" mass="35297">MDIKVELGKKIRAFREQKKLSREAFCDDELELTVRQLSRIESGESLPTLPKLTYISKQLSIPISHLINENDIILPKRYIQLKMGLFKRLPQYNDAMKKMVEDTFEEIYKDYYETLPEEEQLLVDTAQAQNDVNLSKKIDFGEGILQDYFFQVRNKKEYSENDLLIVDLYFACCFYKPFDNQEFDVLVEKILEQVNYSSEFGLILLNRILITIMGLYIISNRYDKILTITKISNIIMKMSQDFHQKPIIDMLEGKYWLYFNDLENGNKKYNDAILLAELHGEELLSDRIKQEWEEDLNS</sequence>
<dbReference type="AlphaFoldDB" id="A0A0U2WN46"/>
<dbReference type="STRING" id="118060.ATZ35_05770"/>
<evidence type="ECO:0000313" key="4">
    <source>
        <dbReference type="Proteomes" id="UP000067523"/>
    </source>
</evidence>